<protein>
    <submittedName>
        <fullName evidence="2">Uncharacterized protein</fullName>
    </submittedName>
</protein>
<dbReference type="EMBL" id="CACVKT020005720">
    <property type="protein sequence ID" value="CAC5397637.1"/>
    <property type="molecule type" value="Genomic_DNA"/>
</dbReference>
<keyword evidence="1" id="KW-0812">Transmembrane</keyword>
<evidence type="ECO:0000313" key="2">
    <source>
        <dbReference type="EMBL" id="CAC5397637.1"/>
    </source>
</evidence>
<evidence type="ECO:0000313" key="3">
    <source>
        <dbReference type="Proteomes" id="UP000507470"/>
    </source>
</evidence>
<keyword evidence="1" id="KW-1133">Transmembrane helix</keyword>
<reference evidence="2 3" key="1">
    <citation type="submission" date="2020-06" db="EMBL/GenBank/DDBJ databases">
        <authorList>
            <person name="Li R."/>
            <person name="Bekaert M."/>
        </authorList>
    </citation>
    <scope>NUCLEOTIDE SEQUENCE [LARGE SCALE GENOMIC DNA]</scope>
    <source>
        <strain evidence="3">wild</strain>
    </source>
</reference>
<evidence type="ECO:0000256" key="1">
    <source>
        <dbReference type="SAM" id="Phobius"/>
    </source>
</evidence>
<accession>A0A6J8CQU7</accession>
<gene>
    <name evidence="2" type="ORF">MCOR_32060</name>
</gene>
<dbReference type="Proteomes" id="UP000507470">
    <property type="component" value="Unassembled WGS sequence"/>
</dbReference>
<sequence>MYAISLFSVVNICTKDTIFQEASNTFFKKADSTQNCTCELSIINQDHAVTVNIQNFCQEISSSPTQYGCRLILYFGDDPFWIANCVVDNTIIARLIDQGKVMTIRSWTVTGNLQQNEGYCFEIRNNKDYTTALAAGASVGGLVTIIVVIAVVCTYRRFRSLTVCENEDQSASNTTYETLHISSSANGCDNTSTCNDYSSLNVKDGKSMPINGESNVRQNILMASISIGQRDNIITMENQGNLAKTTENRCEYTNIVL</sequence>
<name>A0A6J8CQU7_MYTCO</name>
<feature type="transmembrane region" description="Helical" evidence="1">
    <location>
        <begin position="132"/>
        <end position="153"/>
    </location>
</feature>
<proteinExistence type="predicted"/>
<keyword evidence="1" id="KW-0472">Membrane</keyword>
<keyword evidence="3" id="KW-1185">Reference proteome</keyword>
<dbReference type="AlphaFoldDB" id="A0A6J8CQU7"/>
<organism evidence="2 3">
    <name type="scientific">Mytilus coruscus</name>
    <name type="common">Sea mussel</name>
    <dbReference type="NCBI Taxonomy" id="42192"/>
    <lineage>
        <taxon>Eukaryota</taxon>
        <taxon>Metazoa</taxon>
        <taxon>Spiralia</taxon>
        <taxon>Lophotrochozoa</taxon>
        <taxon>Mollusca</taxon>
        <taxon>Bivalvia</taxon>
        <taxon>Autobranchia</taxon>
        <taxon>Pteriomorphia</taxon>
        <taxon>Mytilida</taxon>
        <taxon>Mytiloidea</taxon>
        <taxon>Mytilidae</taxon>
        <taxon>Mytilinae</taxon>
        <taxon>Mytilus</taxon>
    </lineage>
</organism>